<dbReference type="InterPro" id="IPR046953">
    <property type="entry name" value="Spore_GerAC-like_C"/>
</dbReference>
<dbReference type="InterPro" id="IPR038501">
    <property type="entry name" value="Spore_GerAC_C_sf"/>
</dbReference>
<evidence type="ECO:0000313" key="12">
    <source>
        <dbReference type="Proteomes" id="UP000288943"/>
    </source>
</evidence>
<dbReference type="InterPro" id="IPR008844">
    <property type="entry name" value="Spore_GerAC-like"/>
</dbReference>
<dbReference type="NCBIfam" id="TIGR02887">
    <property type="entry name" value="spore_ger_x_C"/>
    <property type="match status" value="1"/>
</dbReference>
<dbReference type="PANTHER" id="PTHR35789:SF1">
    <property type="entry name" value="SPORE GERMINATION PROTEIN B3"/>
    <property type="match status" value="1"/>
</dbReference>
<dbReference type="EMBL" id="JAMDMJ010000015">
    <property type="protein sequence ID" value="MCY9596833.1"/>
    <property type="molecule type" value="Genomic_DNA"/>
</dbReference>
<dbReference type="InterPro" id="IPR057336">
    <property type="entry name" value="GerAC_N"/>
</dbReference>
<dbReference type="GeneID" id="95377117"/>
<evidence type="ECO:0000256" key="1">
    <source>
        <dbReference type="ARBA" id="ARBA00004635"/>
    </source>
</evidence>
<organism evidence="11 12">
    <name type="scientific">Paenibacillus chitinolyticus</name>
    <dbReference type="NCBI Taxonomy" id="79263"/>
    <lineage>
        <taxon>Bacteria</taxon>
        <taxon>Bacillati</taxon>
        <taxon>Bacillota</taxon>
        <taxon>Bacilli</taxon>
        <taxon>Bacillales</taxon>
        <taxon>Paenibacillaceae</taxon>
        <taxon>Paenibacillus</taxon>
    </lineage>
</organism>
<keyword evidence="7" id="KW-0449">Lipoprotein</keyword>
<evidence type="ECO:0000313" key="10">
    <source>
        <dbReference type="EMBL" id="MCY9596833.1"/>
    </source>
</evidence>
<dbReference type="Pfam" id="PF25198">
    <property type="entry name" value="Spore_GerAC_N"/>
    <property type="match status" value="1"/>
</dbReference>
<proteinExistence type="inferred from homology"/>
<dbReference type="Proteomes" id="UP001527202">
    <property type="component" value="Unassembled WGS sequence"/>
</dbReference>
<dbReference type="OrthoDB" id="2592518at2"/>
<comment type="similarity">
    <text evidence="2">Belongs to the GerABKC lipoprotein family.</text>
</comment>
<dbReference type="Pfam" id="PF05504">
    <property type="entry name" value="Spore_GerAC"/>
    <property type="match status" value="1"/>
</dbReference>
<comment type="subcellular location">
    <subcellularLocation>
        <location evidence="1">Membrane</location>
        <topology evidence="1">Lipid-anchor</topology>
    </subcellularLocation>
</comment>
<name>A0A410X081_9BACL</name>
<evidence type="ECO:0000313" key="11">
    <source>
        <dbReference type="EMBL" id="QAV19852.1"/>
    </source>
</evidence>
<dbReference type="Gene3D" id="3.30.300.210">
    <property type="entry name" value="Nutrient germinant receptor protein C, domain 3"/>
    <property type="match status" value="1"/>
</dbReference>
<dbReference type="PANTHER" id="PTHR35789">
    <property type="entry name" value="SPORE GERMINATION PROTEIN B3"/>
    <property type="match status" value="1"/>
</dbReference>
<protein>
    <submittedName>
        <fullName evidence="11">Ger(X)C family spore germination protein</fullName>
    </submittedName>
</protein>
<evidence type="ECO:0000256" key="5">
    <source>
        <dbReference type="ARBA" id="ARBA00023136"/>
    </source>
</evidence>
<evidence type="ECO:0000259" key="9">
    <source>
        <dbReference type="Pfam" id="PF25198"/>
    </source>
</evidence>
<dbReference type="Proteomes" id="UP000288943">
    <property type="component" value="Chromosome"/>
</dbReference>
<sequence>MKIRRLCLLALVTVLAATGCVERRIFERLGLVVALGYDKGQGSILSGTSVMYTLDKESGHRATILANQANTTKKLREDQNRKSSKKLMLGQLRVVLYEEAIARDGLIDLIDSLIRDPSIGTKIYLGVSTEKSADLLQYPYRDIRNIGTYLYDTIKQNVLEGQIISPTLHEFLRDYYSAGKDPVLPVFVRKGETIATAKTALFQSDKMVGMLSSSDAAYLKLIRNRFKAGTFELKLDKKKLEPYLNENNADRREHIHVVVRIVGNKQKIRLTDREKPAFDLNMKLKFALEEISAEINLTEPQVTRTIEKLVTDEFTKKMESVLAKMTDLKTDPVGFGEIYRQSLRGGSLTKSDWYDKMSSMSVDVHLNMELLRTGVVE</sequence>
<feature type="domain" description="Spore germination protein N-terminal" evidence="9">
    <location>
        <begin position="23"/>
        <end position="187"/>
    </location>
</feature>
<evidence type="ECO:0000256" key="7">
    <source>
        <dbReference type="ARBA" id="ARBA00023288"/>
    </source>
</evidence>
<dbReference type="AlphaFoldDB" id="A0A410X081"/>
<gene>
    <name evidence="10" type="ORF">M5X16_13715</name>
    <name evidence="11" type="ORF">PC41400_20200</name>
</gene>
<keyword evidence="5" id="KW-0472">Membrane</keyword>
<dbReference type="GO" id="GO:0016020">
    <property type="term" value="C:membrane"/>
    <property type="evidence" value="ECO:0007669"/>
    <property type="project" value="UniProtKB-SubCell"/>
</dbReference>
<dbReference type="GO" id="GO:0009847">
    <property type="term" value="P:spore germination"/>
    <property type="evidence" value="ECO:0007669"/>
    <property type="project" value="InterPro"/>
</dbReference>
<dbReference type="RefSeq" id="WP_042227223.1">
    <property type="nucleotide sequence ID" value="NZ_CP026520.1"/>
</dbReference>
<evidence type="ECO:0000256" key="6">
    <source>
        <dbReference type="ARBA" id="ARBA00023139"/>
    </source>
</evidence>
<reference evidence="11 12" key="1">
    <citation type="submission" date="2018-01" db="EMBL/GenBank/DDBJ databases">
        <title>The whole genome sequencing and assembly of Paenibacillus chitinolyticus KCCM 41400 strain.</title>
        <authorList>
            <person name="Kim J.-Y."/>
            <person name="Park M.-K."/>
            <person name="Lee Y.-J."/>
            <person name="Yi H."/>
            <person name="Bahn Y.-S."/>
            <person name="Kim J.F."/>
            <person name="Lee D.-W."/>
        </authorList>
    </citation>
    <scope>NUCLEOTIDE SEQUENCE [LARGE SCALE GENOMIC DNA]</scope>
    <source>
        <strain evidence="11 12">KCCM 41400</strain>
    </source>
</reference>
<dbReference type="EMBL" id="CP026520">
    <property type="protein sequence ID" value="QAV19852.1"/>
    <property type="molecule type" value="Genomic_DNA"/>
</dbReference>
<dbReference type="KEGG" id="pchi:PC41400_20200"/>
<reference evidence="10 13" key="2">
    <citation type="submission" date="2022-05" db="EMBL/GenBank/DDBJ databases">
        <title>Genome Sequencing of Bee-Associated Microbes.</title>
        <authorList>
            <person name="Dunlap C."/>
        </authorList>
    </citation>
    <scope>NUCLEOTIDE SEQUENCE [LARGE SCALE GENOMIC DNA]</scope>
    <source>
        <strain evidence="10 13">NRRL B-23120</strain>
    </source>
</reference>
<keyword evidence="4" id="KW-0732">Signal</keyword>
<evidence type="ECO:0000256" key="4">
    <source>
        <dbReference type="ARBA" id="ARBA00022729"/>
    </source>
</evidence>
<accession>A0A410X081</accession>
<keyword evidence="13" id="KW-1185">Reference proteome</keyword>
<feature type="domain" description="Spore germination GerAC-like C-terminal" evidence="8">
    <location>
        <begin position="198"/>
        <end position="374"/>
    </location>
</feature>
<evidence type="ECO:0000259" key="8">
    <source>
        <dbReference type="Pfam" id="PF05504"/>
    </source>
</evidence>
<keyword evidence="6" id="KW-0564">Palmitate</keyword>
<dbReference type="PROSITE" id="PS51257">
    <property type="entry name" value="PROKAR_LIPOPROTEIN"/>
    <property type="match status" value="1"/>
</dbReference>
<evidence type="ECO:0000313" key="13">
    <source>
        <dbReference type="Proteomes" id="UP001527202"/>
    </source>
</evidence>
<evidence type="ECO:0000256" key="2">
    <source>
        <dbReference type="ARBA" id="ARBA00007886"/>
    </source>
</evidence>
<keyword evidence="3" id="KW-0309">Germination</keyword>
<evidence type="ECO:0000256" key="3">
    <source>
        <dbReference type="ARBA" id="ARBA00022544"/>
    </source>
</evidence>